<keyword evidence="9" id="KW-1185">Reference proteome</keyword>
<dbReference type="InterPro" id="IPR001453">
    <property type="entry name" value="MoaB/Mog_dom"/>
</dbReference>
<dbReference type="Gene3D" id="2.170.190.11">
    <property type="entry name" value="Molybdopterin biosynthesis moea protein, domain 3"/>
    <property type="match status" value="1"/>
</dbReference>
<feature type="domain" description="MoaB/Mog" evidence="7">
    <location>
        <begin position="172"/>
        <end position="309"/>
    </location>
</feature>
<comment type="pathway">
    <text evidence="2 6">Cofactor biosynthesis; molybdopterin biosynthesis.</text>
</comment>
<comment type="catalytic activity">
    <reaction evidence="5">
        <text>adenylyl-molybdopterin + molybdate = Mo-molybdopterin + AMP + H(+)</text>
        <dbReference type="Rhea" id="RHEA:35047"/>
        <dbReference type="ChEBI" id="CHEBI:15378"/>
        <dbReference type="ChEBI" id="CHEBI:36264"/>
        <dbReference type="ChEBI" id="CHEBI:62727"/>
        <dbReference type="ChEBI" id="CHEBI:71302"/>
        <dbReference type="ChEBI" id="CHEBI:456215"/>
        <dbReference type="EC" id="2.10.1.1"/>
    </reaction>
</comment>
<dbReference type="InterPro" id="IPR036135">
    <property type="entry name" value="MoeA_linker/N_sf"/>
</dbReference>
<evidence type="ECO:0000313" key="8">
    <source>
        <dbReference type="EMBL" id="BCO08391.1"/>
    </source>
</evidence>
<evidence type="ECO:0000256" key="1">
    <source>
        <dbReference type="ARBA" id="ARBA00002901"/>
    </source>
</evidence>
<evidence type="ECO:0000256" key="4">
    <source>
        <dbReference type="ARBA" id="ARBA00023150"/>
    </source>
</evidence>
<proteinExistence type="inferred from homology"/>
<dbReference type="NCBIfam" id="NF045515">
    <property type="entry name" value="Glp_gephyrin"/>
    <property type="match status" value="1"/>
</dbReference>
<accession>A0A915U8W4</accession>
<dbReference type="InterPro" id="IPR036425">
    <property type="entry name" value="MoaB/Mog-like_dom_sf"/>
</dbReference>
<dbReference type="EC" id="2.10.1.1" evidence="6"/>
<organism evidence="8 9">
    <name type="scientific">Desulfolithobacter dissulfuricans</name>
    <dbReference type="NCBI Taxonomy" id="2795293"/>
    <lineage>
        <taxon>Bacteria</taxon>
        <taxon>Pseudomonadati</taxon>
        <taxon>Thermodesulfobacteriota</taxon>
        <taxon>Desulfobulbia</taxon>
        <taxon>Desulfobulbales</taxon>
        <taxon>Desulfobulbaceae</taxon>
        <taxon>Desulfolithobacter</taxon>
    </lineage>
</organism>
<evidence type="ECO:0000313" key="9">
    <source>
        <dbReference type="Proteomes" id="UP001063350"/>
    </source>
</evidence>
<dbReference type="Gene3D" id="3.90.105.10">
    <property type="entry name" value="Molybdopterin biosynthesis moea protein, domain 2"/>
    <property type="match status" value="1"/>
</dbReference>
<evidence type="ECO:0000259" key="7">
    <source>
        <dbReference type="SMART" id="SM00852"/>
    </source>
</evidence>
<evidence type="ECO:0000256" key="5">
    <source>
        <dbReference type="ARBA" id="ARBA00047317"/>
    </source>
</evidence>
<evidence type="ECO:0000256" key="3">
    <source>
        <dbReference type="ARBA" id="ARBA00010763"/>
    </source>
</evidence>
<keyword evidence="6" id="KW-0500">Molybdenum</keyword>
<protein>
    <recommendedName>
        <fullName evidence="6">Molybdopterin molybdenumtransferase</fullName>
        <ecNumber evidence="6">2.10.1.1</ecNumber>
    </recommendedName>
</protein>
<keyword evidence="6" id="KW-0479">Metal-binding</keyword>
<comment type="cofactor">
    <cofactor evidence="6">
        <name>Mg(2+)</name>
        <dbReference type="ChEBI" id="CHEBI:18420"/>
    </cofactor>
</comment>
<dbReference type="SUPFAM" id="SSF63882">
    <property type="entry name" value="MoeA N-terminal region -like"/>
    <property type="match status" value="1"/>
</dbReference>
<keyword evidence="4 6" id="KW-0501">Molybdenum cofactor biosynthesis</keyword>
<comment type="similarity">
    <text evidence="3 6">Belongs to the MoeA family.</text>
</comment>
<dbReference type="GO" id="GO:0061599">
    <property type="term" value="F:molybdopterin molybdotransferase activity"/>
    <property type="evidence" value="ECO:0007669"/>
    <property type="project" value="UniProtKB-UniRule"/>
</dbReference>
<dbReference type="SMART" id="SM00852">
    <property type="entry name" value="MoCF_biosynth"/>
    <property type="match status" value="1"/>
</dbReference>
<dbReference type="SUPFAM" id="SSF53218">
    <property type="entry name" value="Molybdenum cofactor biosynthesis proteins"/>
    <property type="match status" value="1"/>
</dbReference>
<dbReference type="GO" id="GO:0005829">
    <property type="term" value="C:cytosol"/>
    <property type="evidence" value="ECO:0007669"/>
    <property type="project" value="TreeGrafter"/>
</dbReference>
<gene>
    <name evidence="8" type="ORF">GF1_07670</name>
</gene>
<keyword evidence="6" id="KW-0808">Transferase</keyword>
<keyword evidence="6" id="KW-0460">Magnesium</keyword>
<dbReference type="SUPFAM" id="SSF63867">
    <property type="entry name" value="MoeA C-terminal domain-like"/>
    <property type="match status" value="1"/>
</dbReference>
<dbReference type="InterPro" id="IPR036688">
    <property type="entry name" value="MoeA_C_domain_IV_sf"/>
</dbReference>
<reference evidence="8" key="1">
    <citation type="submission" date="2020-12" db="EMBL/GenBank/DDBJ databases">
        <title>Desulfobium dissulfuricans gen. nov., sp. nov., a novel mesophilic, sulfate-reducing bacterium isolated from a deep-sea hydrothermal vent.</title>
        <authorList>
            <person name="Hashimoto Y."/>
            <person name="Tame A."/>
            <person name="Sawayama S."/>
            <person name="Miyazaki J."/>
            <person name="Takai K."/>
            <person name="Nakagawa S."/>
        </authorList>
    </citation>
    <scope>NUCLEOTIDE SEQUENCE</scope>
    <source>
        <strain evidence="8">GF1</strain>
    </source>
</reference>
<dbReference type="InterPro" id="IPR005111">
    <property type="entry name" value="MoeA_C_domain_IV"/>
</dbReference>
<dbReference type="Gene3D" id="3.40.980.10">
    <property type="entry name" value="MoaB/Mog-like domain"/>
    <property type="match status" value="1"/>
</dbReference>
<comment type="function">
    <text evidence="1 6">Catalyzes the insertion of molybdate into adenylated molybdopterin with the concomitant release of AMP.</text>
</comment>
<dbReference type="AlphaFoldDB" id="A0A915U8W4"/>
<sequence>MILEIPFLEQEKVALDRACGRIAARDIRATSDCPSLDASLKDGYAVFSPDLEGASKSSPVALEISGTVTAGQGDGDVLLHPGHAVRIMTGSVLPRGATAVLAAEFAREEENGRRVIALRDAGPGRNILARGSDVRAGTVLARAGTRLSPAGVGLLAAGGVACLDVVRRPRVVIVATGSELVAPGQPIGPGQVAASNMVTLAAELERIGIQAETVIIRDNLEQLARELHPLMERFDVVLTCGGVLDGDKDFTLEAMDRLGVEMRFRRVRVGPGKGVCMGWRRETLVFNLPGGPPSNHVAFLLLALPGILRRGGVQDPFASRIHAAASGWLRGQEGWTQVIYGRLREKNGQLVASPLLGMSRLQAMAVANCLIEIPEQKAALEAGEITTVWKIV</sequence>
<dbReference type="Proteomes" id="UP001063350">
    <property type="component" value="Chromosome"/>
</dbReference>
<dbReference type="PANTHER" id="PTHR10192">
    <property type="entry name" value="MOLYBDOPTERIN BIOSYNTHESIS PROTEIN"/>
    <property type="match status" value="1"/>
</dbReference>
<dbReference type="InterPro" id="IPR038987">
    <property type="entry name" value="MoeA-like"/>
</dbReference>
<dbReference type="Pfam" id="PF03454">
    <property type="entry name" value="MoeA_C"/>
    <property type="match status" value="1"/>
</dbReference>
<evidence type="ECO:0000256" key="6">
    <source>
        <dbReference type="RuleBase" id="RU365090"/>
    </source>
</evidence>
<dbReference type="Pfam" id="PF03453">
    <property type="entry name" value="MoeA_N"/>
    <property type="match status" value="1"/>
</dbReference>
<evidence type="ECO:0000256" key="2">
    <source>
        <dbReference type="ARBA" id="ARBA00005046"/>
    </source>
</evidence>
<dbReference type="KEGG" id="ddu:GF1_07670"/>
<dbReference type="Gene3D" id="2.40.340.10">
    <property type="entry name" value="MoeA, C-terminal, domain IV"/>
    <property type="match status" value="1"/>
</dbReference>
<dbReference type="Pfam" id="PF00994">
    <property type="entry name" value="MoCF_biosynth"/>
    <property type="match status" value="1"/>
</dbReference>
<dbReference type="CDD" id="cd00887">
    <property type="entry name" value="MoeA"/>
    <property type="match status" value="1"/>
</dbReference>
<dbReference type="EMBL" id="AP024233">
    <property type="protein sequence ID" value="BCO08391.1"/>
    <property type="molecule type" value="Genomic_DNA"/>
</dbReference>
<dbReference type="GO" id="GO:0006777">
    <property type="term" value="P:Mo-molybdopterin cofactor biosynthetic process"/>
    <property type="evidence" value="ECO:0007669"/>
    <property type="project" value="UniProtKB-UniRule"/>
</dbReference>
<dbReference type="InterPro" id="IPR005110">
    <property type="entry name" value="MoeA_linker/N"/>
</dbReference>
<dbReference type="PANTHER" id="PTHR10192:SF5">
    <property type="entry name" value="GEPHYRIN"/>
    <property type="match status" value="1"/>
</dbReference>
<dbReference type="GO" id="GO:0046872">
    <property type="term" value="F:metal ion binding"/>
    <property type="evidence" value="ECO:0007669"/>
    <property type="project" value="UniProtKB-UniRule"/>
</dbReference>
<name>A0A915U8W4_9BACT</name>